<dbReference type="Proteomes" id="UP000197666">
    <property type="component" value="Unassembled WGS sequence"/>
</dbReference>
<proteinExistence type="predicted"/>
<dbReference type="AlphaFoldDB" id="A0A505IC45"/>
<comment type="caution">
    <text evidence="4">The sequence shown here is derived from an EMBL/GenBank/DDBJ whole genome shotgun (WGS) entry which is preliminary data.</text>
</comment>
<name>A0A505IC45_ASPNG</name>
<evidence type="ECO:0000313" key="4">
    <source>
        <dbReference type="EMBL" id="TPR10906.1"/>
    </source>
</evidence>
<feature type="repeat" description="ANK" evidence="3">
    <location>
        <begin position="167"/>
        <end position="190"/>
    </location>
</feature>
<evidence type="ECO:0000256" key="1">
    <source>
        <dbReference type="ARBA" id="ARBA00022737"/>
    </source>
</evidence>
<dbReference type="EMBL" id="NKJJ02000004">
    <property type="protein sequence ID" value="TPR10906.1"/>
    <property type="molecule type" value="Genomic_DNA"/>
</dbReference>
<protein>
    <submittedName>
        <fullName evidence="4">Uncharacterized protein</fullName>
    </submittedName>
</protein>
<dbReference type="Gene3D" id="1.25.40.20">
    <property type="entry name" value="Ankyrin repeat-containing domain"/>
    <property type="match status" value="1"/>
</dbReference>
<dbReference type="VEuPathDB" id="FungiDB:An01g15160"/>
<gene>
    <name evidence="4" type="ORF">CAN33_0046055</name>
</gene>
<reference evidence="5" key="1">
    <citation type="submission" date="2018-10" db="EMBL/GenBank/DDBJ databases">
        <title>FDA dAtabase for Regulatory Grade micrObial Sequences (FDA-ARGOS): Supporting development and validation of Infectious Disease Dx tests.</title>
        <authorList>
            <person name="Kerrigan L."/>
            <person name="Tallon L."/>
            <person name="Sadzewicz L."/>
            <person name="Sengamalay N."/>
            <person name="Ott S."/>
            <person name="Godinez A."/>
            <person name="Nagaraj S."/>
            <person name="Vavikolanu K."/>
            <person name="Nadendla S."/>
            <person name="George J."/>
            <person name="Sichtig H."/>
        </authorList>
    </citation>
    <scope>NUCLEOTIDE SEQUENCE [LARGE SCALE GENOMIC DNA]</scope>
    <source>
        <strain evidence="5">FDAARGOS_311</strain>
    </source>
</reference>
<dbReference type="VEuPathDB" id="FungiDB:M747DRAFT_250433"/>
<dbReference type="SMART" id="SM00248">
    <property type="entry name" value="ANK"/>
    <property type="match status" value="4"/>
</dbReference>
<sequence length="211" mass="24156">MYLSFDDFRTSCSRYWGHYAPHEYPQTKQQALEYLQHESLIHAASQAMLVTKKHPWNSDFNNRLPSTMTRLHLTAYFGLMEQLVALLERKYIPDVKDANGWTSLSWAARNKHDTVPKLLLKKDDVNPDSLDSNDRTPVALFAIHGHEAVVSLLLGKRDVKPDSKNKEGWTPLSWAARNGHEKIVKQLIQNVKAKRNVQGTSIARKRLSRAA</sequence>
<dbReference type="PANTHER" id="PTHR24198">
    <property type="entry name" value="ANKYRIN REPEAT AND PROTEIN KINASE DOMAIN-CONTAINING PROTEIN"/>
    <property type="match status" value="1"/>
</dbReference>
<dbReference type="InterPro" id="IPR036770">
    <property type="entry name" value="Ankyrin_rpt-contain_sf"/>
</dbReference>
<evidence type="ECO:0000256" key="2">
    <source>
        <dbReference type="ARBA" id="ARBA00023043"/>
    </source>
</evidence>
<organism evidence="4 5">
    <name type="scientific">Aspergillus niger</name>
    <dbReference type="NCBI Taxonomy" id="5061"/>
    <lineage>
        <taxon>Eukaryota</taxon>
        <taxon>Fungi</taxon>
        <taxon>Dikarya</taxon>
        <taxon>Ascomycota</taxon>
        <taxon>Pezizomycotina</taxon>
        <taxon>Eurotiomycetes</taxon>
        <taxon>Eurotiomycetidae</taxon>
        <taxon>Eurotiales</taxon>
        <taxon>Aspergillaceae</taxon>
        <taxon>Aspergillus</taxon>
        <taxon>Aspergillus subgen. Circumdati</taxon>
    </lineage>
</organism>
<dbReference type="PROSITE" id="PS50088">
    <property type="entry name" value="ANK_REPEAT"/>
    <property type="match status" value="1"/>
</dbReference>
<dbReference type="VEuPathDB" id="FungiDB:ATCC64974_11280"/>
<evidence type="ECO:0000313" key="5">
    <source>
        <dbReference type="Proteomes" id="UP000197666"/>
    </source>
</evidence>
<dbReference type="PROSITE" id="PS50297">
    <property type="entry name" value="ANK_REP_REGION"/>
    <property type="match status" value="1"/>
</dbReference>
<dbReference type="PANTHER" id="PTHR24198:SF165">
    <property type="entry name" value="ANKYRIN REPEAT-CONTAINING PROTEIN-RELATED"/>
    <property type="match status" value="1"/>
</dbReference>
<keyword evidence="1" id="KW-0677">Repeat</keyword>
<dbReference type="InterPro" id="IPR002110">
    <property type="entry name" value="Ankyrin_rpt"/>
</dbReference>
<evidence type="ECO:0000256" key="3">
    <source>
        <dbReference type="PROSITE-ProRule" id="PRU00023"/>
    </source>
</evidence>
<accession>A0A505IC45</accession>
<dbReference type="VEuPathDB" id="FungiDB:ASPNIDRAFT2_1132711"/>
<dbReference type="SUPFAM" id="SSF48403">
    <property type="entry name" value="Ankyrin repeat"/>
    <property type="match status" value="1"/>
</dbReference>
<dbReference type="Pfam" id="PF12796">
    <property type="entry name" value="Ank_2"/>
    <property type="match status" value="1"/>
</dbReference>
<keyword evidence="2 3" id="KW-0040">ANK repeat</keyword>